<gene>
    <name evidence="3" type="ORF">K458DRAFT_425621</name>
</gene>
<reference evidence="3" key="1">
    <citation type="journal article" date="2020" name="Stud. Mycol.">
        <title>101 Dothideomycetes genomes: a test case for predicting lifestyles and emergence of pathogens.</title>
        <authorList>
            <person name="Haridas S."/>
            <person name="Albert R."/>
            <person name="Binder M."/>
            <person name="Bloem J."/>
            <person name="Labutti K."/>
            <person name="Salamov A."/>
            <person name="Andreopoulos B."/>
            <person name="Baker S."/>
            <person name="Barry K."/>
            <person name="Bills G."/>
            <person name="Bluhm B."/>
            <person name="Cannon C."/>
            <person name="Castanera R."/>
            <person name="Culley D."/>
            <person name="Daum C."/>
            <person name="Ezra D."/>
            <person name="Gonzalez J."/>
            <person name="Henrissat B."/>
            <person name="Kuo A."/>
            <person name="Liang C."/>
            <person name="Lipzen A."/>
            <person name="Lutzoni F."/>
            <person name="Magnuson J."/>
            <person name="Mondo S."/>
            <person name="Nolan M."/>
            <person name="Ohm R."/>
            <person name="Pangilinan J."/>
            <person name="Park H.-J."/>
            <person name="Ramirez L."/>
            <person name="Alfaro M."/>
            <person name="Sun H."/>
            <person name="Tritt A."/>
            <person name="Yoshinaga Y."/>
            <person name="Zwiers L.-H."/>
            <person name="Turgeon B."/>
            <person name="Goodwin S."/>
            <person name="Spatafora J."/>
            <person name="Crous P."/>
            <person name="Grigoriev I."/>
        </authorList>
    </citation>
    <scope>NUCLEOTIDE SEQUENCE</scope>
    <source>
        <strain evidence="3">CBS 122367</strain>
    </source>
</reference>
<protein>
    <submittedName>
        <fullName evidence="3">Uncharacterized protein</fullName>
    </submittedName>
</protein>
<sequence length="153" mass="17391">MPTRIDIKPPRLQNNNRAQRRDGEERDRDFEKRVQMELKDQQAHDQASLSNMSLLHTLLQLSPTTLAALGYLAQISFPPFHPGTACAYLLYILAFFVLTIVWGGWDPLKTLDAGVQVARQRNDNGLEQGKRVECGIEDQLVRMPKASRKSVFT</sequence>
<keyword evidence="2" id="KW-0812">Transmembrane</keyword>
<keyword evidence="2" id="KW-1133">Transmembrane helix</keyword>
<dbReference type="AlphaFoldDB" id="A0A6G1JMB6"/>
<accession>A0A6G1JMB6</accession>
<keyword evidence="4" id="KW-1185">Reference proteome</keyword>
<evidence type="ECO:0000256" key="1">
    <source>
        <dbReference type="SAM" id="MobiDB-lite"/>
    </source>
</evidence>
<feature type="transmembrane region" description="Helical" evidence="2">
    <location>
        <begin position="85"/>
        <end position="105"/>
    </location>
</feature>
<evidence type="ECO:0000256" key="2">
    <source>
        <dbReference type="SAM" id="Phobius"/>
    </source>
</evidence>
<dbReference type="EMBL" id="MU005569">
    <property type="protein sequence ID" value="KAF2691717.1"/>
    <property type="molecule type" value="Genomic_DNA"/>
</dbReference>
<name>A0A6G1JMB6_9PLEO</name>
<organism evidence="3 4">
    <name type="scientific">Lentithecium fluviatile CBS 122367</name>
    <dbReference type="NCBI Taxonomy" id="1168545"/>
    <lineage>
        <taxon>Eukaryota</taxon>
        <taxon>Fungi</taxon>
        <taxon>Dikarya</taxon>
        <taxon>Ascomycota</taxon>
        <taxon>Pezizomycotina</taxon>
        <taxon>Dothideomycetes</taxon>
        <taxon>Pleosporomycetidae</taxon>
        <taxon>Pleosporales</taxon>
        <taxon>Massarineae</taxon>
        <taxon>Lentitheciaceae</taxon>
        <taxon>Lentithecium</taxon>
    </lineage>
</organism>
<dbReference type="Proteomes" id="UP000799291">
    <property type="component" value="Unassembled WGS sequence"/>
</dbReference>
<feature type="compositionally biased region" description="Basic and acidic residues" evidence="1">
    <location>
        <begin position="19"/>
        <end position="29"/>
    </location>
</feature>
<evidence type="ECO:0000313" key="4">
    <source>
        <dbReference type="Proteomes" id="UP000799291"/>
    </source>
</evidence>
<feature type="region of interest" description="Disordered" evidence="1">
    <location>
        <begin position="1"/>
        <end position="29"/>
    </location>
</feature>
<keyword evidence="2" id="KW-0472">Membrane</keyword>
<evidence type="ECO:0000313" key="3">
    <source>
        <dbReference type="EMBL" id="KAF2691717.1"/>
    </source>
</evidence>
<proteinExistence type="predicted"/>